<dbReference type="AlphaFoldDB" id="A0A094S6G4"/>
<dbReference type="Pfam" id="PF03928">
    <property type="entry name" value="HbpS-like"/>
    <property type="match status" value="1"/>
</dbReference>
<evidence type="ECO:0000313" key="1">
    <source>
        <dbReference type="EMBL" id="KGA13433.1"/>
    </source>
</evidence>
<dbReference type="Gene3D" id="3.30.450.150">
    <property type="entry name" value="Haem-degrading domain"/>
    <property type="match status" value="1"/>
</dbReference>
<dbReference type="EMBL" id="JNSK01000168">
    <property type="protein sequence ID" value="KGA13433.1"/>
    <property type="molecule type" value="Genomic_DNA"/>
</dbReference>
<reference evidence="1" key="1">
    <citation type="submission" date="2014-05" db="EMBL/GenBank/DDBJ databases">
        <title>Key roles for freshwater Actinobacteria revealed by deep metagenomic sequencing.</title>
        <authorList>
            <person name="Ghai R."/>
            <person name="Mizuno C.M."/>
            <person name="Picazo A."/>
            <person name="Camacho A."/>
            <person name="Rodriguez-Valera F."/>
        </authorList>
    </citation>
    <scope>NUCLEOTIDE SEQUENCE</scope>
</reference>
<dbReference type="InterPro" id="IPR005624">
    <property type="entry name" value="PduO/GlcC-like"/>
</dbReference>
<protein>
    <submittedName>
        <fullName evidence="1">Uncharacterized protein</fullName>
    </submittedName>
</protein>
<dbReference type="InterPro" id="IPR010371">
    <property type="entry name" value="YBR137W-like"/>
</dbReference>
<dbReference type="SUPFAM" id="SSF143744">
    <property type="entry name" value="GlcG-like"/>
    <property type="match status" value="1"/>
</dbReference>
<dbReference type="PANTHER" id="PTHR28255:SF1">
    <property type="entry name" value="UPF0303 PROTEIN YBR137W"/>
    <property type="match status" value="1"/>
</dbReference>
<proteinExistence type="predicted"/>
<name>A0A094S6G4_9ZZZZ</name>
<dbReference type="InterPro" id="IPR038084">
    <property type="entry name" value="PduO/GlcC-like_sf"/>
</dbReference>
<sequence>MVETTGGFTSAGLELEAKTLVLASLTQAEALEIGEIAVALGRSRKLPIAIEVKMGAWTVFHSSLPGSTPENDSWIARKARVVLATGRSTIHERVDAEERGVDWYAEKGLPEETHANHGGGLALNVSGLGCVGILIISGLPQVDDHLLAVEVITEFLARKGELA</sequence>
<organism evidence="1">
    <name type="scientific">freshwater metagenome</name>
    <dbReference type="NCBI Taxonomy" id="449393"/>
    <lineage>
        <taxon>unclassified sequences</taxon>
        <taxon>metagenomes</taxon>
        <taxon>ecological metagenomes</taxon>
    </lineage>
</organism>
<accession>A0A094S6G4</accession>
<gene>
    <name evidence="1" type="ORF">GM50_22305</name>
</gene>
<comment type="caution">
    <text evidence="1">The sequence shown here is derived from an EMBL/GenBank/DDBJ whole genome shotgun (WGS) entry which is preliminary data.</text>
</comment>
<dbReference type="PANTHER" id="PTHR28255">
    <property type="match status" value="1"/>
</dbReference>